<name>A0A024GB08_9STRA</name>
<dbReference type="InterPro" id="IPR023534">
    <property type="entry name" value="Rof/RNase_P-like"/>
</dbReference>
<evidence type="ECO:0000313" key="5">
    <source>
        <dbReference type="Proteomes" id="UP000053237"/>
    </source>
</evidence>
<organism evidence="4 5">
    <name type="scientific">Albugo candida</name>
    <dbReference type="NCBI Taxonomy" id="65357"/>
    <lineage>
        <taxon>Eukaryota</taxon>
        <taxon>Sar</taxon>
        <taxon>Stramenopiles</taxon>
        <taxon>Oomycota</taxon>
        <taxon>Peronosporomycetes</taxon>
        <taxon>Albuginales</taxon>
        <taxon>Albuginaceae</taxon>
        <taxon>Albugo</taxon>
    </lineage>
</organism>
<dbReference type="InParanoid" id="A0A024GB08"/>
<evidence type="ECO:0000256" key="3">
    <source>
        <dbReference type="SAM" id="MobiDB-lite"/>
    </source>
</evidence>
<dbReference type="InterPro" id="IPR002730">
    <property type="entry name" value="Rpp29/RNP1"/>
</dbReference>
<dbReference type="SUPFAM" id="SSF101744">
    <property type="entry name" value="Rof/RNase P subunit-like"/>
    <property type="match status" value="1"/>
</dbReference>
<comment type="subcellular location">
    <subcellularLocation>
        <location evidence="1">Nucleus</location>
    </subcellularLocation>
</comment>
<dbReference type="GO" id="GO:0033204">
    <property type="term" value="F:ribonuclease P RNA binding"/>
    <property type="evidence" value="ECO:0007669"/>
    <property type="project" value="InterPro"/>
</dbReference>
<reference evidence="4 5" key="1">
    <citation type="submission" date="2012-05" db="EMBL/GenBank/DDBJ databases">
        <title>Recombination and specialization in a pathogen metapopulation.</title>
        <authorList>
            <person name="Gardiner A."/>
            <person name="Kemen E."/>
            <person name="Schultz-Larsen T."/>
            <person name="MacLean D."/>
            <person name="Van Oosterhout C."/>
            <person name="Jones J.D.G."/>
        </authorList>
    </citation>
    <scope>NUCLEOTIDE SEQUENCE [LARGE SCALE GENOMIC DNA]</scope>
    <source>
        <strain evidence="4 5">Ac Nc2</strain>
    </source>
</reference>
<dbReference type="GO" id="GO:0005634">
    <property type="term" value="C:nucleus"/>
    <property type="evidence" value="ECO:0007669"/>
    <property type="project" value="UniProtKB-SubCell"/>
</dbReference>
<dbReference type="Gene3D" id="2.30.30.210">
    <property type="entry name" value="Ribonuclease P/MRP, subunit p29"/>
    <property type="match status" value="1"/>
</dbReference>
<feature type="region of interest" description="Disordered" evidence="3">
    <location>
        <begin position="49"/>
        <end position="90"/>
    </location>
</feature>
<dbReference type="AlphaFoldDB" id="A0A024GB08"/>
<dbReference type="PANTHER" id="PTHR13348:SF0">
    <property type="entry name" value="RIBONUCLEASE P PROTEIN SUBUNIT P29"/>
    <property type="match status" value="1"/>
</dbReference>
<dbReference type="PANTHER" id="PTHR13348">
    <property type="entry name" value="RIBONUCLEASE P SUBUNIT P29"/>
    <property type="match status" value="1"/>
</dbReference>
<dbReference type="OrthoDB" id="124041at2759"/>
<dbReference type="GO" id="GO:0001682">
    <property type="term" value="P:tRNA 5'-leader removal"/>
    <property type="evidence" value="ECO:0007669"/>
    <property type="project" value="InterPro"/>
</dbReference>
<proteinExistence type="inferred from homology"/>
<dbReference type="InterPro" id="IPR016848">
    <property type="entry name" value="RNase_P/MRP_Rpp29-subunit"/>
</dbReference>
<comment type="similarity">
    <text evidence="2">Belongs to the eukaryotic/archaeal RNase P protein component 1 family.</text>
</comment>
<dbReference type="SMART" id="SM00538">
    <property type="entry name" value="POP4"/>
    <property type="match status" value="1"/>
</dbReference>
<keyword evidence="5" id="KW-1185">Reference proteome</keyword>
<dbReference type="GO" id="GO:0000172">
    <property type="term" value="C:ribonuclease MRP complex"/>
    <property type="evidence" value="ECO:0007669"/>
    <property type="project" value="InterPro"/>
</dbReference>
<dbReference type="InterPro" id="IPR036980">
    <property type="entry name" value="RNase_P/MRP_Rpp29_sf"/>
</dbReference>
<dbReference type="Pfam" id="PF01868">
    <property type="entry name" value="RNase_P-MRP_p29"/>
    <property type="match status" value="1"/>
</dbReference>
<comment type="caution">
    <text evidence="4">The sequence shown here is derived from an EMBL/GenBank/DDBJ whole genome shotgun (WGS) entry which is preliminary data.</text>
</comment>
<dbReference type="EMBL" id="CAIX01000058">
    <property type="protein sequence ID" value="CCI43923.1"/>
    <property type="molecule type" value="Genomic_DNA"/>
</dbReference>
<sequence>MSSRSPAKKPLPNEFLASLDAAFGASNAATDTQYKYTRKAAISVGIQTSQQAYQGTKKKRKRNASQAHSQRNKARWHDSKTPNNRKSSLYHKLDSESISLGILGAYLEGTRTKPVSLNSYFDEISKNATNKSVFYEKITNLWNKILQLDNPIKGSNSQQQIARNRAQLVQSQWKTRLCARRRPQQKLCALVPGSIKYVDALSMSELWRSYALERIGNEPTSISSVDTVRLRSKIQDLDFMGCPLRVVRSRCPSYLRSEGIVVAETRHAFQLCQPEDRLSSILKAHSTFSVSLDHGKELWIDGNWLDAKH</sequence>
<gene>
    <name evidence="4" type="ORF">BN9_047070</name>
</gene>
<dbReference type="GO" id="GO:0030677">
    <property type="term" value="C:ribonuclease P complex"/>
    <property type="evidence" value="ECO:0007669"/>
    <property type="project" value="InterPro"/>
</dbReference>
<protein>
    <submittedName>
        <fullName evidence="4">Uncharacterized protein</fullName>
    </submittedName>
</protein>
<evidence type="ECO:0000256" key="1">
    <source>
        <dbReference type="ARBA" id="ARBA00004123"/>
    </source>
</evidence>
<dbReference type="GO" id="GO:0006364">
    <property type="term" value="P:rRNA processing"/>
    <property type="evidence" value="ECO:0007669"/>
    <property type="project" value="TreeGrafter"/>
</dbReference>
<dbReference type="STRING" id="65357.A0A024GB08"/>
<evidence type="ECO:0000256" key="2">
    <source>
        <dbReference type="ARBA" id="ARBA00006181"/>
    </source>
</evidence>
<dbReference type="Proteomes" id="UP000053237">
    <property type="component" value="Unassembled WGS sequence"/>
</dbReference>
<evidence type="ECO:0000313" key="4">
    <source>
        <dbReference type="EMBL" id="CCI43923.1"/>
    </source>
</evidence>
<accession>A0A024GB08</accession>